<evidence type="ECO:0000313" key="1">
    <source>
        <dbReference type="EMBL" id="EFO25100.1"/>
    </source>
</evidence>
<protein>
    <submittedName>
        <fullName evidence="1">Uncharacterized protein</fullName>
    </submittedName>
</protein>
<accession>A0A1S0U6H5</accession>
<name>A0A1S0U6H5_LOALO</name>
<reference evidence="1" key="1">
    <citation type="submission" date="2012-04" db="EMBL/GenBank/DDBJ databases">
        <title>The Genome Sequence of Loa loa.</title>
        <authorList>
            <consortium name="The Broad Institute Genome Sequencing Platform"/>
            <consortium name="Broad Institute Genome Sequencing Center for Infectious Disease"/>
            <person name="Nutman T.B."/>
            <person name="Fink D.L."/>
            <person name="Russ C."/>
            <person name="Young S."/>
            <person name="Zeng Q."/>
            <person name="Gargeya S."/>
            <person name="Alvarado L."/>
            <person name="Berlin A."/>
            <person name="Chapman S.B."/>
            <person name="Chen Z."/>
            <person name="Freedman E."/>
            <person name="Gellesch M."/>
            <person name="Goldberg J."/>
            <person name="Griggs A."/>
            <person name="Gujja S."/>
            <person name="Heilman E.R."/>
            <person name="Heiman D."/>
            <person name="Howarth C."/>
            <person name="Mehta T."/>
            <person name="Neiman D."/>
            <person name="Pearson M."/>
            <person name="Roberts A."/>
            <person name="Saif S."/>
            <person name="Shea T."/>
            <person name="Shenoy N."/>
            <person name="Sisk P."/>
            <person name="Stolte C."/>
            <person name="Sykes S."/>
            <person name="White J."/>
            <person name="Yandava C."/>
            <person name="Haas B."/>
            <person name="Henn M.R."/>
            <person name="Nusbaum C."/>
            <person name="Birren B."/>
        </authorList>
    </citation>
    <scope>NUCLEOTIDE SEQUENCE [LARGE SCALE GENOMIC DNA]</scope>
</reference>
<dbReference type="RefSeq" id="XP_003138970.1">
    <property type="nucleotide sequence ID" value="XM_003138922.1"/>
</dbReference>
<dbReference type="KEGG" id="loa:LOAG_03385"/>
<sequence>MEILPEKLKVPIAPYCESLFKDITFPQDGKENLLTLLQTKGQSSRLWSAFAVKYDELLVNDGMDGRMIVFVVVVNTSHIVCKICGNCRSIASETFLDSMQ</sequence>
<dbReference type="CTD" id="9940773"/>
<dbReference type="GeneID" id="9940773"/>
<dbReference type="EMBL" id="JH712106">
    <property type="protein sequence ID" value="EFO25100.1"/>
    <property type="molecule type" value="Genomic_DNA"/>
</dbReference>
<proteinExistence type="predicted"/>
<dbReference type="AlphaFoldDB" id="A0A1S0U6H5"/>
<gene>
    <name evidence="1" type="ORF">LOAG_03385</name>
</gene>
<organism evidence="1">
    <name type="scientific">Loa loa</name>
    <name type="common">Eye worm</name>
    <name type="synonym">Filaria loa</name>
    <dbReference type="NCBI Taxonomy" id="7209"/>
    <lineage>
        <taxon>Eukaryota</taxon>
        <taxon>Metazoa</taxon>
        <taxon>Ecdysozoa</taxon>
        <taxon>Nematoda</taxon>
        <taxon>Chromadorea</taxon>
        <taxon>Rhabditida</taxon>
        <taxon>Spirurina</taxon>
        <taxon>Spiruromorpha</taxon>
        <taxon>Filarioidea</taxon>
        <taxon>Onchocercidae</taxon>
        <taxon>Loa</taxon>
    </lineage>
</organism>
<dbReference type="InParanoid" id="A0A1S0U6H5"/>